<feature type="domain" description="HTH cro/C1-type" evidence="2">
    <location>
        <begin position="8"/>
        <end position="62"/>
    </location>
</feature>
<dbReference type="AlphaFoldDB" id="A0A6N7IVR5"/>
<dbReference type="SMART" id="SM00530">
    <property type="entry name" value="HTH_XRE"/>
    <property type="match status" value="1"/>
</dbReference>
<evidence type="ECO:0000313" key="3">
    <source>
        <dbReference type="EMBL" id="MQL53629.1"/>
    </source>
</evidence>
<accession>A0A6N7IVR5</accession>
<dbReference type="GO" id="GO:0003700">
    <property type="term" value="F:DNA-binding transcription factor activity"/>
    <property type="evidence" value="ECO:0007669"/>
    <property type="project" value="TreeGrafter"/>
</dbReference>
<keyword evidence="4" id="KW-1185">Reference proteome</keyword>
<dbReference type="PANTHER" id="PTHR46797:SF1">
    <property type="entry name" value="METHYLPHOSPHONATE SYNTHASE"/>
    <property type="match status" value="1"/>
</dbReference>
<reference evidence="3 4" key="1">
    <citation type="submission" date="2019-10" db="EMBL/GenBank/DDBJ databases">
        <title>Comparative genomics of sulfur disproportionating microorganisms.</title>
        <authorList>
            <person name="Ward L.M."/>
            <person name="Bertran E."/>
            <person name="Johnston D."/>
        </authorList>
    </citation>
    <scope>NUCLEOTIDE SEQUENCE [LARGE SCALE GENOMIC DNA]</scope>
    <source>
        <strain evidence="3 4">DSM 14055</strain>
    </source>
</reference>
<comment type="caution">
    <text evidence="3">The sequence shown here is derived from an EMBL/GenBank/DDBJ whole genome shotgun (WGS) entry which is preliminary data.</text>
</comment>
<evidence type="ECO:0000256" key="1">
    <source>
        <dbReference type="ARBA" id="ARBA00023125"/>
    </source>
</evidence>
<dbReference type="EMBL" id="WHYR01000057">
    <property type="protein sequence ID" value="MQL53629.1"/>
    <property type="molecule type" value="Genomic_DNA"/>
</dbReference>
<evidence type="ECO:0000259" key="2">
    <source>
        <dbReference type="PROSITE" id="PS50943"/>
    </source>
</evidence>
<dbReference type="RefSeq" id="WP_152948091.1">
    <property type="nucleotide sequence ID" value="NZ_WHYR01000057.1"/>
</dbReference>
<dbReference type="PANTHER" id="PTHR46797">
    <property type="entry name" value="HTH-TYPE TRANSCRIPTIONAL REGULATOR"/>
    <property type="match status" value="1"/>
</dbReference>
<gene>
    <name evidence="3" type="ORF">GFC01_15430</name>
</gene>
<dbReference type="InterPro" id="IPR050807">
    <property type="entry name" value="TransReg_Diox_bact_type"/>
</dbReference>
<dbReference type="Proteomes" id="UP000441717">
    <property type="component" value="Unassembled WGS sequence"/>
</dbReference>
<dbReference type="PROSITE" id="PS50943">
    <property type="entry name" value="HTH_CROC1"/>
    <property type="match status" value="1"/>
</dbReference>
<dbReference type="SUPFAM" id="SSF47413">
    <property type="entry name" value="lambda repressor-like DNA-binding domains"/>
    <property type="match status" value="1"/>
</dbReference>
<sequence>MIDIGNRIREIRTAKKITVSRLAQEIGVAQSFVSGIEAGTKKCSLENLDKICHALGITLHDFFAPSEDQGVEMTPDMRQIIDAARRLTPRQRKILLEVMEEWLANNQG</sequence>
<keyword evidence="1" id="KW-0238">DNA-binding</keyword>
<dbReference type="InterPro" id="IPR001387">
    <property type="entry name" value="Cro/C1-type_HTH"/>
</dbReference>
<dbReference type="OrthoDB" id="118856at2"/>
<evidence type="ECO:0000313" key="4">
    <source>
        <dbReference type="Proteomes" id="UP000441717"/>
    </source>
</evidence>
<dbReference type="Pfam" id="PF01381">
    <property type="entry name" value="HTH_3"/>
    <property type="match status" value="1"/>
</dbReference>
<dbReference type="GO" id="GO:0005829">
    <property type="term" value="C:cytosol"/>
    <property type="evidence" value="ECO:0007669"/>
    <property type="project" value="TreeGrafter"/>
</dbReference>
<organism evidence="3 4">
    <name type="scientific">Desulfofundulus thermobenzoicus</name>
    <dbReference type="NCBI Taxonomy" id="29376"/>
    <lineage>
        <taxon>Bacteria</taxon>
        <taxon>Bacillati</taxon>
        <taxon>Bacillota</taxon>
        <taxon>Clostridia</taxon>
        <taxon>Eubacteriales</taxon>
        <taxon>Peptococcaceae</taxon>
        <taxon>Desulfofundulus</taxon>
    </lineage>
</organism>
<dbReference type="Gene3D" id="1.10.260.40">
    <property type="entry name" value="lambda repressor-like DNA-binding domains"/>
    <property type="match status" value="1"/>
</dbReference>
<dbReference type="CDD" id="cd00093">
    <property type="entry name" value="HTH_XRE"/>
    <property type="match status" value="1"/>
</dbReference>
<proteinExistence type="predicted"/>
<name>A0A6N7IVR5_9FIRM</name>
<protein>
    <submittedName>
        <fullName evidence="3">Helix-turn-helix domain-containing protein</fullName>
    </submittedName>
</protein>
<dbReference type="InterPro" id="IPR010982">
    <property type="entry name" value="Lambda_DNA-bd_dom_sf"/>
</dbReference>
<dbReference type="GO" id="GO:0003677">
    <property type="term" value="F:DNA binding"/>
    <property type="evidence" value="ECO:0007669"/>
    <property type="project" value="UniProtKB-KW"/>
</dbReference>